<dbReference type="SUPFAM" id="SSF52540">
    <property type="entry name" value="P-loop containing nucleoside triphosphate hydrolases"/>
    <property type="match status" value="1"/>
</dbReference>
<dbReference type="InterPro" id="IPR002586">
    <property type="entry name" value="CobQ/CobB/MinD/ParA_Nub-bd_dom"/>
</dbReference>
<proteinExistence type="predicted"/>
<accession>A0AB37UDE2</accession>
<gene>
    <name evidence="2" type="ORF">DSM107010_50650</name>
</gene>
<dbReference type="InterPro" id="IPR050678">
    <property type="entry name" value="DNA_Partitioning_ATPase"/>
</dbReference>
<dbReference type="RefSeq" id="WP_106167949.1">
    <property type="nucleotide sequence ID" value="NZ_JAVKZF010000001.1"/>
</dbReference>
<organism evidence="2 3">
    <name type="scientific">Chroococcidiopsis cubana SAG 39.79</name>
    <dbReference type="NCBI Taxonomy" id="388085"/>
    <lineage>
        <taxon>Bacteria</taxon>
        <taxon>Bacillati</taxon>
        <taxon>Cyanobacteriota</taxon>
        <taxon>Cyanophyceae</taxon>
        <taxon>Chroococcidiopsidales</taxon>
        <taxon>Chroococcidiopsidaceae</taxon>
        <taxon>Chroococcidiopsis</taxon>
    </lineage>
</organism>
<dbReference type="InterPro" id="IPR027417">
    <property type="entry name" value="P-loop_NTPase"/>
</dbReference>
<keyword evidence="3" id="KW-1185">Reference proteome</keyword>
<dbReference type="AlphaFoldDB" id="A0AB37UDE2"/>
<dbReference type="Proteomes" id="UP000282574">
    <property type="component" value="Unassembled WGS sequence"/>
</dbReference>
<reference evidence="2 3" key="1">
    <citation type="journal article" date="2019" name="Genome Biol. Evol.">
        <title>Day and night: Metabolic profiles and evolutionary relationships of six axenic non-marine cyanobacteria.</title>
        <authorList>
            <person name="Will S.E."/>
            <person name="Henke P."/>
            <person name="Boedeker C."/>
            <person name="Huang S."/>
            <person name="Brinkmann H."/>
            <person name="Rohde M."/>
            <person name="Jarek M."/>
            <person name="Friedl T."/>
            <person name="Seufert S."/>
            <person name="Schumacher M."/>
            <person name="Overmann J."/>
            <person name="Neumann-Schaal M."/>
            <person name="Petersen J."/>
        </authorList>
    </citation>
    <scope>NUCLEOTIDE SEQUENCE [LARGE SCALE GENOMIC DNA]</scope>
    <source>
        <strain evidence="2 3">SAG 39.79</strain>
    </source>
</reference>
<name>A0AB37UDE2_9CYAN</name>
<evidence type="ECO:0000313" key="3">
    <source>
        <dbReference type="Proteomes" id="UP000282574"/>
    </source>
</evidence>
<dbReference type="EMBL" id="RSCK01000062">
    <property type="protein sequence ID" value="RUT07386.1"/>
    <property type="molecule type" value="Genomic_DNA"/>
</dbReference>
<sequence length="209" mass="23460">MSKILVILNGKGGVGKTTTAFNTAAIFAENRRVLLVDADSQKSASWWAERGEQSFDTTFNTDPKILKELKTVKDYDLIVCDTPPHLDSSTLQTLIHVADYIVLPTPPAPLDIQALIETIKQAIAPIRVLHRVVLTKVDPRRLNEAMAAQNTFIRSKVPVFNTFIRQYTAHERAVLDGLPITKYKGKNTQEASSDYTRLVSELQQLKEWN</sequence>
<evidence type="ECO:0000313" key="2">
    <source>
        <dbReference type="EMBL" id="RUT07386.1"/>
    </source>
</evidence>
<protein>
    <recommendedName>
        <fullName evidence="1">CobQ/CobB/MinD/ParA nucleotide binding domain-containing protein</fullName>
    </recommendedName>
</protein>
<dbReference type="PANTHER" id="PTHR13696">
    <property type="entry name" value="P-LOOP CONTAINING NUCLEOSIDE TRIPHOSPHATE HYDROLASE"/>
    <property type="match status" value="1"/>
</dbReference>
<dbReference type="Pfam" id="PF01656">
    <property type="entry name" value="CbiA"/>
    <property type="match status" value="1"/>
</dbReference>
<dbReference type="PANTHER" id="PTHR13696:SF52">
    <property type="entry name" value="PARA FAMILY PROTEIN CT_582"/>
    <property type="match status" value="1"/>
</dbReference>
<dbReference type="Gene3D" id="3.40.50.300">
    <property type="entry name" value="P-loop containing nucleotide triphosphate hydrolases"/>
    <property type="match status" value="1"/>
</dbReference>
<evidence type="ECO:0000259" key="1">
    <source>
        <dbReference type="Pfam" id="PF01656"/>
    </source>
</evidence>
<comment type="caution">
    <text evidence="2">The sequence shown here is derived from an EMBL/GenBank/DDBJ whole genome shotgun (WGS) entry which is preliminary data.</text>
</comment>
<dbReference type="PIRSF" id="PIRSF009320">
    <property type="entry name" value="Nuc_binding_HP_1000"/>
    <property type="match status" value="1"/>
</dbReference>
<feature type="domain" description="CobQ/CobB/MinD/ParA nucleotide binding" evidence="1">
    <location>
        <begin position="5"/>
        <end position="180"/>
    </location>
</feature>
<dbReference type="CDD" id="cd02042">
    <property type="entry name" value="ParAB_family"/>
    <property type="match status" value="1"/>
</dbReference>